<sequence length="410" mass="47301">MGIYLNPSADGFASIMKTGDYVDKTGLITYMNAVLNSSRNMLCSSRPRRFGKSYAAQMLSAFYSKGADAGELFAHLRVANPPEETKEKEKEWYNKYRNNCDVLFWDMAWFISNAQNIEDTILNLQRDIGKELREAFPDCVTEEVVSLPEILLTISVKTGHKFLIIIDEWDALFREAPENTELQKTYIQLLRALFKGIQVSRFLCGAYMTGILPIKKYGTQSALTDFTEFTMLEPGPLAPYVGFTEDEVKKLCTGHHMDYEEMRRWYDGYYFDEIGHVYNPNSVIKAVFCGKYSNYWTQTETYESLRIYIDLNFDGLKECLVDMLGGKRCRVDIGSFQNDMTSMKSRDDVLTLLVHLGYLGYDADNKEVYIPNEEIREEFIRAIKNGRRQELVKAIQLSDHLLKATINLHY</sequence>
<dbReference type="PANTHER" id="PTHR34825">
    <property type="entry name" value="CONSERVED PROTEIN, WITH A WEAK D-GALACTARATE DEHYDRATASE/ALTRONATE HYDROLASE DOMAIN"/>
    <property type="match status" value="1"/>
</dbReference>
<dbReference type="PANTHER" id="PTHR34825:SF1">
    <property type="entry name" value="AAA-ATPASE-LIKE DOMAIN-CONTAINING PROTEIN"/>
    <property type="match status" value="1"/>
</dbReference>
<accession>A0A0M6W946</accession>
<evidence type="ECO:0000313" key="2">
    <source>
        <dbReference type="EMBL" id="CRL31963.1"/>
    </source>
</evidence>
<protein>
    <recommendedName>
        <fullName evidence="1">AAA-ATPase-like domain-containing protein</fullName>
    </recommendedName>
</protein>
<dbReference type="STRING" id="301302.ERS852420_01859"/>
<proteinExistence type="predicted"/>
<keyword evidence="3" id="KW-1185">Reference proteome</keyword>
<dbReference type="Pfam" id="PF09820">
    <property type="entry name" value="AAA-ATPase_like"/>
    <property type="match status" value="1"/>
</dbReference>
<gene>
    <name evidence="2" type="ORF">M72_19161</name>
</gene>
<dbReference type="Proteomes" id="UP000049979">
    <property type="component" value="Unassembled WGS sequence"/>
</dbReference>
<dbReference type="InterPro" id="IPR018631">
    <property type="entry name" value="AAA-ATPase-like_dom"/>
</dbReference>
<dbReference type="OrthoDB" id="1650748at2"/>
<dbReference type="EMBL" id="CVRR01000003">
    <property type="protein sequence ID" value="CRL31963.1"/>
    <property type="molecule type" value="Genomic_DNA"/>
</dbReference>
<reference evidence="3" key="1">
    <citation type="submission" date="2015-05" db="EMBL/GenBank/DDBJ databases">
        <authorList>
            <consortium name="Pathogen Informatics"/>
        </authorList>
    </citation>
    <scope>NUCLEOTIDE SEQUENCE [LARGE SCALE GENOMIC DNA]</scope>
    <source>
        <strain evidence="3">M72</strain>
    </source>
</reference>
<dbReference type="GeneID" id="99747303"/>
<dbReference type="RefSeq" id="WP_055066738.1">
    <property type="nucleotide sequence ID" value="NZ_CP173697.1"/>
</dbReference>
<feature type="domain" description="AAA-ATPase-like" evidence="1">
    <location>
        <begin position="12"/>
        <end position="217"/>
    </location>
</feature>
<name>A0A0M6W946_9FIRM</name>
<dbReference type="AlphaFoldDB" id="A0A0M6W946"/>
<evidence type="ECO:0000259" key="1">
    <source>
        <dbReference type="Pfam" id="PF09820"/>
    </source>
</evidence>
<organism evidence="2 3">
    <name type="scientific">Roseburia faecis</name>
    <dbReference type="NCBI Taxonomy" id="301302"/>
    <lineage>
        <taxon>Bacteria</taxon>
        <taxon>Bacillati</taxon>
        <taxon>Bacillota</taxon>
        <taxon>Clostridia</taxon>
        <taxon>Lachnospirales</taxon>
        <taxon>Lachnospiraceae</taxon>
        <taxon>Roseburia</taxon>
    </lineage>
</organism>
<evidence type="ECO:0000313" key="3">
    <source>
        <dbReference type="Proteomes" id="UP000049979"/>
    </source>
</evidence>